<dbReference type="AlphaFoldDB" id="A0A175VI79"/>
<dbReference type="Proteomes" id="UP000078435">
    <property type="component" value="Unassembled WGS sequence"/>
</dbReference>
<sequence>MIDFRHPEWRELARQLLEHSPLAIRGRQWQPLVGLLRDNQLLLALGNHHYELTPAGRRYLTRELMLAEIATAPPAPEEWLHAQGWQLGELVNEQVLAALYRKSGTGFSPVEQIDFEDKGIRLCSDQLLRLRASAPFSLFFSGGTLLDAASWLQTLGEVALPERTLAGLGKILWGEGELLRVISTDCIGAFAELPLADGTLLVWAPATAHSTLQQIVAALPPNVQWSHLTALDPAGVDRVQALAQRLGRPASWWLPVSLSPIMAAYGQPLTESRPWETSRLPKSLLAVCSALVESNGGLSAEVCALASSWHAVG</sequence>
<accession>A0A175VI79</accession>
<dbReference type="RefSeq" id="WP_061475710.1">
    <property type="nucleotide sequence ID" value="NZ_JMGO02000003.1"/>
</dbReference>
<reference evidence="1 2" key="1">
    <citation type="submission" date="2016-02" db="EMBL/GenBank/DDBJ databases">
        <title>Draft genome sequence of Aeromonas trota strain 1999lcr isolated from cerebrospinal fluid (CSF).</title>
        <authorList>
            <person name="Dallagassa C.B."/>
            <person name="Prediger K.C."/>
            <person name="Weiss V.A."/>
            <person name="Assis F.E."/>
            <person name="Baura V."/>
            <person name="Cruz L.M."/>
            <person name="Souza E.M."/>
            <person name="Pedrosa F.O."/>
            <person name="Fadel-Picheth C.M."/>
        </authorList>
    </citation>
    <scope>NUCLEOTIDE SEQUENCE [LARGE SCALE GENOMIC DNA]</scope>
    <source>
        <strain evidence="1 2">1999lcr</strain>
    </source>
</reference>
<dbReference type="EMBL" id="JMGO02000003">
    <property type="protein sequence ID" value="KXU80434.1"/>
    <property type="molecule type" value="Genomic_DNA"/>
</dbReference>
<proteinExistence type="predicted"/>
<protein>
    <submittedName>
        <fullName evidence="1">Uncharacterized protein</fullName>
    </submittedName>
</protein>
<gene>
    <name evidence="1" type="ORF">LCR_10030</name>
</gene>
<evidence type="ECO:0000313" key="1">
    <source>
        <dbReference type="EMBL" id="KXU80434.1"/>
    </source>
</evidence>
<name>A0A175VI79_AEREN</name>
<organism evidence="1 2">
    <name type="scientific">Aeromonas enteropelogenes</name>
    <name type="common">Aeromonas trota</name>
    <dbReference type="NCBI Taxonomy" id="29489"/>
    <lineage>
        <taxon>Bacteria</taxon>
        <taxon>Pseudomonadati</taxon>
        <taxon>Pseudomonadota</taxon>
        <taxon>Gammaproteobacteria</taxon>
        <taxon>Aeromonadales</taxon>
        <taxon>Aeromonadaceae</taxon>
        <taxon>Aeromonas</taxon>
    </lineage>
</organism>
<evidence type="ECO:0000313" key="2">
    <source>
        <dbReference type="Proteomes" id="UP000078435"/>
    </source>
</evidence>
<dbReference type="STRING" id="29489.VL01_02620"/>
<comment type="caution">
    <text evidence="1">The sequence shown here is derived from an EMBL/GenBank/DDBJ whole genome shotgun (WGS) entry which is preliminary data.</text>
</comment>